<dbReference type="SUPFAM" id="SSF53271">
    <property type="entry name" value="PRTase-like"/>
    <property type="match status" value="1"/>
</dbReference>
<reference evidence="4" key="1">
    <citation type="submission" date="2015-12" db="EMBL/GenBank/DDBJ databases">
        <title>Chromosome of the avian spirochetosis agent Borrelia anserina Es.</title>
        <authorList>
            <person name="Elbir H."/>
            <person name="Sitlani P."/>
            <person name="Bergstroem S."/>
            <person name="Barbour A.G."/>
        </authorList>
    </citation>
    <scope>NUCLEOTIDE SEQUENCE [LARGE SCALE GENOMIC DNA]</scope>
    <source>
        <strain evidence="4">Es</strain>
    </source>
</reference>
<name>A0ABN4UGF2_BORAN</name>
<dbReference type="Proteomes" id="UP000185502">
    <property type="component" value="Chromosome"/>
</dbReference>
<evidence type="ECO:0000313" key="4">
    <source>
        <dbReference type="EMBL" id="APR65316.1"/>
    </source>
</evidence>
<evidence type="ECO:0000259" key="3">
    <source>
        <dbReference type="Pfam" id="PF00156"/>
    </source>
</evidence>
<protein>
    <recommendedName>
        <fullName evidence="3">Phosphoribosyltransferase domain-containing protein</fullName>
    </recommendedName>
</protein>
<evidence type="ECO:0000313" key="5">
    <source>
        <dbReference type="Proteomes" id="UP000185502"/>
    </source>
</evidence>
<dbReference type="PANTHER" id="PTHR43340">
    <property type="entry name" value="HYPOXANTHINE-GUANINE PHOSPHORIBOSYLTRANSFERASE"/>
    <property type="match status" value="1"/>
</dbReference>
<comment type="catalytic activity">
    <reaction evidence="2">
        <text>IMP + diphosphate = hypoxanthine + 5-phospho-alpha-D-ribose 1-diphosphate</text>
        <dbReference type="Rhea" id="RHEA:17973"/>
        <dbReference type="ChEBI" id="CHEBI:17368"/>
        <dbReference type="ChEBI" id="CHEBI:33019"/>
        <dbReference type="ChEBI" id="CHEBI:58017"/>
        <dbReference type="ChEBI" id="CHEBI:58053"/>
        <dbReference type="EC" id="2.4.2.8"/>
    </reaction>
    <physiologicalReaction direction="right-to-left" evidence="2">
        <dbReference type="Rhea" id="RHEA:17975"/>
    </physiologicalReaction>
</comment>
<dbReference type="EMBL" id="CP013704">
    <property type="protein sequence ID" value="APR65316.1"/>
    <property type="molecule type" value="Genomic_DNA"/>
</dbReference>
<keyword evidence="5" id="KW-1185">Reference proteome</keyword>
<dbReference type="Pfam" id="PF00156">
    <property type="entry name" value="Pribosyltran"/>
    <property type="match status" value="1"/>
</dbReference>
<evidence type="ECO:0000256" key="2">
    <source>
        <dbReference type="ARBA" id="ARBA00049402"/>
    </source>
</evidence>
<accession>A0ABN4UGF2</accession>
<dbReference type="PANTHER" id="PTHR43340:SF1">
    <property type="entry name" value="HYPOXANTHINE PHOSPHORIBOSYLTRANSFERASE"/>
    <property type="match status" value="1"/>
</dbReference>
<dbReference type="InterPro" id="IPR029057">
    <property type="entry name" value="PRTase-like"/>
</dbReference>
<dbReference type="InterPro" id="IPR000836">
    <property type="entry name" value="PRTase_dom"/>
</dbReference>
<proteinExistence type="predicted"/>
<evidence type="ECO:0000256" key="1">
    <source>
        <dbReference type="ARBA" id="ARBA00048811"/>
    </source>
</evidence>
<sequence>MNIKMDFLQDSSYINNTYSSLNVMIKKDINIENRYIIIFDDTINTGATHNKIVACLKSKNFKEIKIFIPFNKLHRRLIKLKIDYTEFEIKNVLIVGHGIKLNKKYRTLKNVV</sequence>
<dbReference type="Gene3D" id="3.40.50.2020">
    <property type="match status" value="1"/>
</dbReference>
<organism evidence="4 5">
    <name type="scientific">Borrelia anserina Es</name>
    <dbReference type="NCBI Taxonomy" id="1365188"/>
    <lineage>
        <taxon>Bacteria</taxon>
        <taxon>Pseudomonadati</taxon>
        <taxon>Spirochaetota</taxon>
        <taxon>Spirochaetia</taxon>
        <taxon>Spirochaetales</taxon>
        <taxon>Borreliaceae</taxon>
        <taxon>Borrelia</taxon>
    </lineage>
</organism>
<comment type="catalytic activity">
    <reaction evidence="1">
        <text>GMP + diphosphate = guanine + 5-phospho-alpha-D-ribose 1-diphosphate</text>
        <dbReference type="Rhea" id="RHEA:25424"/>
        <dbReference type="ChEBI" id="CHEBI:16235"/>
        <dbReference type="ChEBI" id="CHEBI:33019"/>
        <dbReference type="ChEBI" id="CHEBI:58017"/>
        <dbReference type="ChEBI" id="CHEBI:58115"/>
        <dbReference type="EC" id="2.4.2.8"/>
    </reaction>
    <physiologicalReaction direction="right-to-left" evidence="1">
        <dbReference type="Rhea" id="RHEA:25426"/>
    </physiologicalReaction>
</comment>
<dbReference type="InterPro" id="IPR050408">
    <property type="entry name" value="HGPRT"/>
</dbReference>
<gene>
    <name evidence="4" type="ORF">N187_02025</name>
</gene>
<feature type="domain" description="Phosphoribosyltransferase" evidence="3">
    <location>
        <begin position="2"/>
        <end position="95"/>
    </location>
</feature>
<dbReference type="CDD" id="cd06223">
    <property type="entry name" value="PRTases_typeI"/>
    <property type="match status" value="1"/>
</dbReference>